<dbReference type="PANTHER" id="PTHR47964:SF1">
    <property type="entry name" value="ATP-DEPENDENT DNA HELICASE HOMOLOG RECG, CHLOROPLASTIC"/>
    <property type="match status" value="1"/>
</dbReference>
<dbReference type="OrthoDB" id="9804325at2"/>
<dbReference type="InterPro" id="IPR001650">
    <property type="entry name" value="Helicase_C-like"/>
</dbReference>
<keyword evidence="3" id="KW-0378">Hydrolase</keyword>
<evidence type="ECO:0000256" key="8">
    <source>
        <dbReference type="ARBA" id="ARBA00049819"/>
    </source>
</evidence>
<dbReference type="Gene3D" id="2.40.50.140">
    <property type="entry name" value="Nucleic acid-binding proteins"/>
    <property type="match status" value="1"/>
</dbReference>
<dbReference type="SUPFAM" id="SSF52540">
    <property type="entry name" value="P-loop containing nucleoside triphosphate hydrolases"/>
    <property type="match status" value="2"/>
</dbReference>
<evidence type="ECO:0000313" key="12">
    <source>
        <dbReference type="Proteomes" id="UP000070080"/>
    </source>
</evidence>
<keyword evidence="2" id="KW-0227">DNA damage</keyword>
<proteinExistence type="predicted"/>
<dbReference type="InterPro" id="IPR033454">
    <property type="entry name" value="RecG_wedge"/>
</dbReference>
<name>A0A133Y6S3_9FIRM</name>
<protein>
    <recommendedName>
        <fullName evidence="8">Probable DNA 3'-5' helicase RecG</fullName>
    </recommendedName>
</protein>
<organism evidence="11 12">
    <name type="scientific">Amygdalobacter nucleatus</name>
    <dbReference type="NCBI Taxonomy" id="3029274"/>
    <lineage>
        <taxon>Bacteria</taxon>
        <taxon>Bacillati</taxon>
        <taxon>Bacillota</taxon>
        <taxon>Clostridia</taxon>
        <taxon>Eubacteriales</taxon>
        <taxon>Oscillospiraceae</taxon>
        <taxon>Amygdalobacter</taxon>
    </lineage>
</organism>
<dbReference type="InterPro" id="IPR027417">
    <property type="entry name" value="P-loop_NTPase"/>
</dbReference>
<comment type="caution">
    <text evidence="11">The sequence shown here is derived from an EMBL/GenBank/DDBJ whole genome shotgun (WGS) entry which is preliminary data.</text>
</comment>
<evidence type="ECO:0000256" key="7">
    <source>
        <dbReference type="ARBA" id="ARBA00023204"/>
    </source>
</evidence>
<keyword evidence="1" id="KW-0547">Nucleotide-binding</keyword>
<keyword evidence="5" id="KW-0067">ATP-binding</keyword>
<feature type="domain" description="Helicase ATP-binding" evidence="9">
    <location>
        <begin position="369"/>
        <end position="533"/>
    </location>
</feature>
<dbReference type="PROSITE" id="PS51192">
    <property type="entry name" value="HELICASE_ATP_BIND_1"/>
    <property type="match status" value="1"/>
</dbReference>
<feature type="domain" description="Helicase C-terminal" evidence="10">
    <location>
        <begin position="566"/>
        <end position="733"/>
    </location>
</feature>
<dbReference type="InterPro" id="IPR045562">
    <property type="entry name" value="RecG_dom3_C"/>
</dbReference>
<dbReference type="GO" id="GO:0003678">
    <property type="term" value="F:DNA helicase activity"/>
    <property type="evidence" value="ECO:0007669"/>
    <property type="project" value="TreeGrafter"/>
</dbReference>
<dbReference type="STRING" id="1497955.HMPREF1872_01379"/>
<dbReference type="RefSeq" id="WP_066715023.1">
    <property type="nucleotide sequence ID" value="NZ_JARFNM010000001.1"/>
</dbReference>
<dbReference type="InterPro" id="IPR014001">
    <property type="entry name" value="Helicase_ATP-bd"/>
</dbReference>
<evidence type="ECO:0000256" key="1">
    <source>
        <dbReference type="ARBA" id="ARBA00022741"/>
    </source>
</evidence>
<evidence type="ECO:0000256" key="6">
    <source>
        <dbReference type="ARBA" id="ARBA00023125"/>
    </source>
</evidence>
<dbReference type="Pfam" id="PF17191">
    <property type="entry name" value="RecG_wedge"/>
    <property type="match status" value="1"/>
</dbReference>
<evidence type="ECO:0000256" key="5">
    <source>
        <dbReference type="ARBA" id="ARBA00022840"/>
    </source>
</evidence>
<evidence type="ECO:0000259" key="9">
    <source>
        <dbReference type="PROSITE" id="PS51192"/>
    </source>
</evidence>
<dbReference type="Proteomes" id="UP000070080">
    <property type="component" value="Unassembled WGS sequence"/>
</dbReference>
<dbReference type="Gene3D" id="3.40.50.300">
    <property type="entry name" value="P-loop containing nucleotide triphosphate hydrolases"/>
    <property type="match status" value="2"/>
</dbReference>
<dbReference type="CDD" id="cd04488">
    <property type="entry name" value="RecG_wedge_OBF"/>
    <property type="match status" value="1"/>
</dbReference>
<dbReference type="SMART" id="SM00487">
    <property type="entry name" value="DEXDc"/>
    <property type="match status" value="1"/>
</dbReference>
<dbReference type="GO" id="GO:0005524">
    <property type="term" value="F:ATP binding"/>
    <property type="evidence" value="ECO:0007669"/>
    <property type="project" value="UniProtKB-KW"/>
</dbReference>
<dbReference type="InterPro" id="IPR047112">
    <property type="entry name" value="RecG/Mfd"/>
</dbReference>
<keyword evidence="12" id="KW-1185">Reference proteome</keyword>
<dbReference type="InterPro" id="IPR012340">
    <property type="entry name" value="NA-bd_OB-fold"/>
</dbReference>
<dbReference type="PATRIC" id="fig|1497955.3.peg.1346"/>
<evidence type="ECO:0000256" key="3">
    <source>
        <dbReference type="ARBA" id="ARBA00022801"/>
    </source>
</evidence>
<dbReference type="GO" id="GO:0003677">
    <property type="term" value="F:DNA binding"/>
    <property type="evidence" value="ECO:0007669"/>
    <property type="project" value="UniProtKB-KW"/>
</dbReference>
<keyword evidence="6" id="KW-0238">DNA-binding</keyword>
<dbReference type="SUPFAM" id="SSF50249">
    <property type="entry name" value="Nucleic acid-binding proteins"/>
    <property type="match status" value="1"/>
</dbReference>
<dbReference type="GO" id="GO:0016787">
    <property type="term" value="F:hydrolase activity"/>
    <property type="evidence" value="ECO:0007669"/>
    <property type="project" value="UniProtKB-KW"/>
</dbReference>
<dbReference type="PROSITE" id="PS51194">
    <property type="entry name" value="HELICASE_CTER"/>
    <property type="match status" value="1"/>
</dbReference>
<accession>A0A133Y6S3</accession>
<evidence type="ECO:0000313" key="11">
    <source>
        <dbReference type="EMBL" id="KXB38892.1"/>
    </source>
</evidence>
<dbReference type="InterPro" id="IPR011545">
    <property type="entry name" value="DEAD/DEAH_box_helicase_dom"/>
</dbReference>
<dbReference type="Pfam" id="PF00270">
    <property type="entry name" value="DEAD"/>
    <property type="match status" value="1"/>
</dbReference>
<dbReference type="NCBIfam" id="NF008165">
    <property type="entry name" value="PRK10917.1-3"/>
    <property type="match status" value="1"/>
</dbReference>
<gene>
    <name evidence="11" type="ORF">HMPREF1872_01379</name>
</gene>
<sequence length="805" mass="89931">MTKDEYAKRTAYLEKHGLAPALAASVTSIPGVNQRRRQQLAKLGVYSVLDLLRYFPKRYEDWQASSKLSESTAKASEQVLIGQLVSPLRLSYKGRLSYIRSQLDDGTGRIDVIWFNQPWLVKQLHLNTTYVFRGKIKQQGYRASLQNPRVKAYHENAVSESKLPVELAAIRSEIKAKQAAAKAELANFTELVNGERTASQIELATPENIPLYEPAFSATDEANNDVEAELRKTHVANQPVYGLTANLSNVNLQTLQAKALKQAIEYIPEILPAWLKEKYKLADSKFTYEQIHFPKDEQSLALARRRLAFEELFLLQLALQTLHRHDASKQAERVLLTDADKQKLAQFEQALPFTLTKGQSEAKDTILADLAAETACNRLLQGDTGSGKTVVAAYAMLACYLAGKQAVLMAPTQILAKQHYDSLRKLWQNCIPEAKIALATGNLTAKNRRELAKKIAQGEVSLVIGTHAVLNEKWQWPALALAVTDEQHRFGVNQRLSFLHDKQLYPHLLVMSATPIPRSLALVLYGDLNISVIAERPAKRKKILTYMANNQKMPKIYEYLQMMLAQGSQAYWICPLVKEDSSEASEETENGDTSKQASDLMAASTRQAKLQADFPELNIGLVHGKLKDAEKNQIMADFYAGKIDVLVATTVVEVGVDNPNANFMVIENAERFGLAQLHQLRGRVGRSDKQALCILLSEQASLKAKQANSIAYQRLVTLCSSDDGFYLANQDLKLRGPGDFFGVRQHGLPEFKLANLYDDKELIAETQAAVQELLKQDADLSSDDAKYLQAAIAWYYPDLEDNVVL</sequence>
<keyword evidence="7" id="KW-0234">DNA repair</keyword>
<dbReference type="PANTHER" id="PTHR47964">
    <property type="entry name" value="ATP-DEPENDENT DNA HELICASE HOMOLOG RECG, CHLOROPLASTIC"/>
    <property type="match status" value="1"/>
</dbReference>
<dbReference type="Pfam" id="PF00271">
    <property type="entry name" value="Helicase_C"/>
    <property type="match status" value="1"/>
</dbReference>
<dbReference type="SMART" id="SM00490">
    <property type="entry name" value="HELICc"/>
    <property type="match status" value="1"/>
</dbReference>
<keyword evidence="4 11" id="KW-0347">Helicase</keyword>
<dbReference type="AlphaFoldDB" id="A0A133Y6S3"/>
<evidence type="ECO:0000259" key="10">
    <source>
        <dbReference type="PROSITE" id="PS51194"/>
    </source>
</evidence>
<reference evidence="12" key="1">
    <citation type="submission" date="2016-01" db="EMBL/GenBank/DDBJ databases">
        <authorList>
            <person name="Mitreva M."/>
            <person name="Pepin K.H."/>
            <person name="Mihindukulasuriya K.A."/>
            <person name="Fulton R."/>
            <person name="Fronick C."/>
            <person name="O'Laughlin M."/>
            <person name="Miner T."/>
            <person name="Herter B."/>
            <person name="Rosa B.A."/>
            <person name="Cordes M."/>
            <person name="Tomlinson C."/>
            <person name="Wollam A."/>
            <person name="Palsikar V.B."/>
            <person name="Mardis E.R."/>
            <person name="Wilson R.K."/>
        </authorList>
    </citation>
    <scope>NUCLEOTIDE SEQUENCE [LARGE SCALE GENOMIC DNA]</scope>
    <source>
        <strain evidence="12">KA00274</strain>
    </source>
</reference>
<evidence type="ECO:0000256" key="4">
    <source>
        <dbReference type="ARBA" id="ARBA00022806"/>
    </source>
</evidence>
<dbReference type="GO" id="GO:0006281">
    <property type="term" value="P:DNA repair"/>
    <property type="evidence" value="ECO:0007669"/>
    <property type="project" value="UniProtKB-KW"/>
</dbReference>
<dbReference type="Pfam" id="PF19833">
    <property type="entry name" value="RecG_dom3_C"/>
    <property type="match status" value="1"/>
</dbReference>
<evidence type="ECO:0000256" key="2">
    <source>
        <dbReference type="ARBA" id="ARBA00022763"/>
    </source>
</evidence>
<dbReference type="EMBL" id="LSCV01000045">
    <property type="protein sequence ID" value="KXB38892.1"/>
    <property type="molecule type" value="Genomic_DNA"/>
</dbReference>